<evidence type="ECO:0000313" key="3">
    <source>
        <dbReference type="Proteomes" id="UP000027178"/>
    </source>
</evidence>
<evidence type="ECO:0000256" key="1">
    <source>
        <dbReference type="SAM" id="MobiDB-lite"/>
    </source>
</evidence>
<dbReference type="InterPro" id="IPR028037">
    <property type="entry name" value="Antitoxin_Rv0909/MT0933"/>
</dbReference>
<feature type="region of interest" description="Disordered" evidence="1">
    <location>
        <begin position="1"/>
        <end position="177"/>
    </location>
</feature>
<reference evidence="2 3" key="1">
    <citation type="submission" date="2014-05" db="EMBL/GenBank/DDBJ databases">
        <title>Draft Genome Sequence of Kitasatospora cheerisanensis KCTC 2395.</title>
        <authorList>
            <person name="Nam D.H."/>
        </authorList>
    </citation>
    <scope>NUCLEOTIDE SEQUENCE [LARGE SCALE GENOMIC DNA]</scope>
    <source>
        <strain evidence="2 3">KCTC 2395</strain>
    </source>
</reference>
<feature type="compositionally biased region" description="Low complexity" evidence="1">
    <location>
        <begin position="77"/>
        <end position="96"/>
    </location>
</feature>
<accession>A0A066Z1J2</accession>
<evidence type="ECO:0000313" key="2">
    <source>
        <dbReference type="EMBL" id="KDN87643.1"/>
    </source>
</evidence>
<proteinExistence type="predicted"/>
<sequence length="177" mass="19099">MEETPQGGAGGVPTPEQDREEYRDSHQEDPLRVRLDYRGEGRPPTVRHGPPSDQETAAEPAHAPRTTVPRAARRPSRTTGDGARPAPGGGTAADAGRVVRRDAGCTTRSPDPRSDPMSVLDKLKQMLKGHEDQAEKGVDKAGDAFDDRTGGKYSGQVDTAQDKLKEQFGNDQDQPPH</sequence>
<feature type="compositionally biased region" description="Basic and acidic residues" evidence="1">
    <location>
        <begin position="160"/>
        <end position="177"/>
    </location>
</feature>
<organism evidence="2 3">
    <name type="scientific">Kitasatospora cheerisanensis KCTC 2395</name>
    <dbReference type="NCBI Taxonomy" id="1348663"/>
    <lineage>
        <taxon>Bacteria</taxon>
        <taxon>Bacillati</taxon>
        <taxon>Actinomycetota</taxon>
        <taxon>Actinomycetes</taxon>
        <taxon>Kitasatosporales</taxon>
        <taxon>Streptomycetaceae</taxon>
        <taxon>Kitasatospora</taxon>
    </lineage>
</organism>
<protein>
    <recommendedName>
        <fullName evidence="4">Kanamycin biosynthetic protein</fullName>
    </recommendedName>
</protein>
<keyword evidence="3" id="KW-1185">Reference proteome</keyword>
<dbReference type="Pfam" id="PF14013">
    <property type="entry name" value="MT0933_antitox"/>
    <property type="match status" value="1"/>
</dbReference>
<dbReference type="HOGENOM" id="CLU_1515962_0_0_11"/>
<name>A0A066Z1J2_9ACTN</name>
<feature type="compositionally biased region" description="Basic and acidic residues" evidence="1">
    <location>
        <begin position="121"/>
        <end position="150"/>
    </location>
</feature>
<gene>
    <name evidence="2" type="ORF">KCH_05640</name>
</gene>
<dbReference type="eggNOG" id="ENOG5033D21">
    <property type="taxonomic scope" value="Bacteria"/>
</dbReference>
<evidence type="ECO:0008006" key="4">
    <source>
        <dbReference type="Google" id="ProtNLM"/>
    </source>
</evidence>
<dbReference type="AlphaFoldDB" id="A0A066Z1J2"/>
<dbReference type="PATRIC" id="fig|1348663.4.peg.535"/>
<dbReference type="EMBL" id="JNBY01000022">
    <property type="protein sequence ID" value="KDN87643.1"/>
    <property type="molecule type" value="Genomic_DNA"/>
</dbReference>
<feature type="compositionally biased region" description="Low complexity" evidence="1">
    <location>
        <begin position="60"/>
        <end position="70"/>
    </location>
</feature>
<dbReference type="Proteomes" id="UP000027178">
    <property type="component" value="Unassembled WGS sequence"/>
</dbReference>
<feature type="compositionally biased region" description="Basic and acidic residues" evidence="1">
    <location>
        <begin position="16"/>
        <end position="41"/>
    </location>
</feature>
<comment type="caution">
    <text evidence="2">The sequence shown here is derived from an EMBL/GenBank/DDBJ whole genome shotgun (WGS) entry which is preliminary data.</text>
</comment>